<reference evidence="2 3" key="1">
    <citation type="submission" date="2017-06" db="EMBL/GenBank/DDBJ databases">
        <title>Novel microbial phyla capable of carbon fixation and sulfur reduction in deep-sea sediments.</title>
        <authorList>
            <person name="Huang J."/>
            <person name="Baker B."/>
            <person name="Wang Y."/>
        </authorList>
    </citation>
    <scope>NUCLEOTIDE SEQUENCE [LARGE SCALE GENOMIC DNA]</scope>
    <source>
        <strain evidence="2">B3_LCP</strain>
    </source>
</reference>
<dbReference type="CDD" id="cd04186">
    <property type="entry name" value="GT_2_like_c"/>
    <property type="match status" value="1"/>
</dbReference>
<evidence type="ECO:0000313" key="3">
    <source>
        <dbReference type="Proteomes" id="UP000319619"/>
    </source>
</evidence>
<dbReference type="SUPFAM" id="SSF53448">
    <property type="entry name" value="Nucleotide-diphospho-sugar transferases"/>
    <property type="match status" value="1"/>
</dbReference>
<accession>A0A532V341</accession>
<gene>
    <name evidence="2" type="ORF">CEE37_03300</name>
</gene>
<dbReference type="Pfam" id="PF00535">
    <property type="entry name" value="Glycos_transf_2"/>
    <property type="match status" value="1"/>
</dbReference>
<sequence length="331" mass="38414">MVLNSPRYKLSIVTANTNEKHFTLPMLESVYETVKEAQPFEFWIVDNNSGDGSVEAIREKFPQVNLICNQTNAGFTEANNQAIRECTGEYIFCLNPDTICFDRAIDRMVRYLDEHPTTGIVGSKLLNSDRTLQSSCRNFMTTRHLILQHMLPWNLISPKLAGKISLMYWDHDETRAVDWILGASLMIRRECLDQIGLKDERYFIFHEDSDWCFQAHKAGWKVVFVHDAEIIHHGSATVSKLWGGNLNIEVYKAQHQFIRKNLGKTELFWHRFLLTTLLTIRLTKLRLLKLLGRISEEDFKSDGDFLRKAIEVQVKAPQVDRKPKMKIIVEE</sequence>
<dbReference type="InterPro" id="IPR029044">
    <property type="entry name" value="Nucleotide-diphossugar_trans"/>
</dbReference>
<name>A0A532V341_UNCL8</name>
<dbReference type="PANTHER" id="PTHR43179:SF7">
    <property type="entry name" value="RHAMNOSYLTRANSFERASE WBBL"/>
    <property type="match status" value="1"/>
</dbReference>
<dbReference type="PANTHER" id="PTHR43179">
    <property type="entry name" value="RHAMNOSYLTRANSFERASE WBBL"/>
    <property type="match status" value="1"/>
</dbReference>
<evidence type="ECO:0000259" key="1">
    <source>
        <dbReference type="Pfam" id="PF00535"/>
    </source>
</evidence>
<organism evidence="2 3">
    <name type="scientific">candidate division LCP-89 bacterium B3_LCP</name>
    <dbReference type="NCBI Taxonomy" id="2012998"/>
    <lineage>
        <taxon>Bacteria</taxon>
        <taxon>Pseudomonadati</taxon>
        <taxon>Bacteria division LCP-89</taxon>
    </lineage>
</organism>
<comment type="caution">
    <text evidence="2">The sequence shown here is derived from an EMBL/GenBank/DDBJ whole genome shotgun (WGS) entry which is preliminary data.</text>
</comment>
<feature type="domain" description="Glycosyltransferase 2-like" evidence="1">
    <location>
        <begin position="11"/>
        <end position="135"/>
    </location>
</feature>
<dbReference type="AlphaFoldDB" id="A0A532V341"/>
<dbReference type="EMBL" id="NJBN01000002">
    <property type="protein sequence ID" value="TKJ41605.1"/>
    <property type="molecule type" value="Genomic_DNA"/>
</dbReference>
<dbReference type="Proteomes" id="UP000319619">
    <property type="component" value="Unassembled WGS sequence"/>
</dbReference>
<proteinExistence type="predicted"/>
<dbReference type="Gene3D" id="3.90.550.10">
    <property type="entry name" value="Spore Coat Polysaccharide Biosynthesis Protein SpsA, Chain A"/>
    <property type="match status" value="1"/>
</dbReference>
<dbReference type="InterPro" id="IPR001173">
    <property type="entry name" value="Glyco_trans_2-like"/>
</dbReference>
<evidence type="ECO:0000313" key="2">
    <source>
        <dbReference type="EMBL" id="TKJ41605.1"/>
    </source>
</evidence>
<protein>
    <recommendedName>
        <fullName evidence="1">Glycosyltransferase 2-like domain-containing protein</fullName>
    </recommendedName>
</protein>